<keyword evidence="3" id="KW-1185">Reference proteome</keyword>
<dbReference type="InterPro" id="IPR020825">
    <property type="entry name" value="Phe-tRNA_synthase-like_B3/B4"/>
</dbReference>
<dbReference type="Proteomes" id="UP001500503">
    <property type="component" value="Unassembled WGS sequence"/>
</dbReference>
<proteinExistence type="predicted"/>
<sequence>MTARATTDPNMYFQHSDEIWSDHPELVGGVLVATGITADAVVEPRIEAFTTLAKARLAAGTEADLPEIQAWRRTFSKMGLKPTRYRCASESLLRRFRKEGALPRIHPLVDLCNAISLAFAIPVAALDVDRISGHLEVRHAAGDENYLTLSGEPENPEPGEVTFVDAAGHAHARRWTNRQSGHSAVRDTTGTVLIIAEGVHASAATDVPRLIATLSEALSSVWPTTVRTAALSRPAPRFGFAVQPSGARDETHR</sequence>
<evidence type="ECO:0000259" key="1">
    <source>
        <dbReference type="SMART" id="SM00873"/>
    </source>
</evidence>
<evidence type="ECO:0000313" key="3">
    <source>
        <dbReference type="Proteomes" id="UP001500503"/>
    </source>
</evidence>
<gene>
    <name evidence="2" type="ORF">GCM10023191_089100</name>
</gene>
<name>A0ABP8R3A4_9ACTN</name>
<protein>
    <submittedName>
        <fullName evidence="2">Phenylalanine--tRNA ligase beta subunit-related protein</fullName>
    </submittedName>
</protein>
<accession>A0ABP8R3A4</accession>
<evidence type="ECO:0000313" key="2">
    <source>
        <dbReference type="EMBL" id="GAA4517128.1"/>
    </source>
</evidence>
<dbReference type="EMBL" id="BAABHF010000057">
    <property type="protein sequence ID" value="GAA4517128.1"/>
    <property type="molecule type" value="Genomic_DNA"/>
</dbReference>
<dbReference type="Gene3D" id="3.50.40.10">
    <property type="entry name" value="Phenylalanyl-trna Synthetase, Chain B, domain 3"/>
    <property type="match status" value="1"/>
</dbReference>
<reference evidence="3" key="1">
    <citation type="journal article" date="2019" name="Int. J. Syst. Evol. Microbiol.">
        <title>The Global Catalogue of Microorganisms (GCM) 10K type strain sequencing project: providing services to taxonomists for standard genome sequencing and annotation.</title>
        <authorList>
            <consortium name="The Broad Institute Genomics Platform"/>
            <consortium name="The Broad Institute Genome Sequencing Center for Infectious Disease"/>
            <person name="Wu L."/>
            <person name="Ma J."/>
        </authorList>
    </citation>
    <scope>NUCLEOTIDE SEQUENCE [LARGE SCALE GENOMIC DNA]</scope>
    <source>
        <strain evidence="3">JCM 17933</strain>
    </source>
</reference>
<dbReference type="SUPFAM" id="SSF56037">
    <property type="entry name" value="PheT/TilS domain"/>
    <property type="match status" value="1"/>
</dbReference>
<keyword evidence="2" id="KW-0436">Ligase</keyword>
<dbReference type="Pfam" id="PF03483">
    <property type="entry name" value="B3_4"/>
    <property type="match status" value="1"/>
</dbReference>
<comment type="caution">
    <text evidence="2">The sequence shown here is derived from an EMBL/GenBank/DDBJ whole genome shotgun (WGS) entry which is preliminary data.</text>
</comment>
<dbReference type="GO" id="GO:0016874">
    <property type="term" value="F:ligase activity"/>
    <property type="evidence" value="ECO:0007669"/>
    <property type="project" value="UniProtKB-KW"/>
</dbReference>
<dbReference type="SMART" id="SM00873">
    <property type="entry name" value="B3_4"/>
    <property type="match status" value="1"/>
</dbReference>
<dbReference type="PANTHER" id="PTHR39209">
    <property type="match status" value="1"/>
</dbReference>
<dbReference type="PANTHER" id="PTHR39209:SF2">
    <property type="entry name" value="CYTOPLASMIC PROTEIN"/>
    <property type="match status" value="1"/>
</dbReference>
<feature type="domain" description="B3/B4 tRNA-binding" evidence="1">
    <location>
        <begin position="69"/>
        <end position="220"/>
    </location>
</feature>
<organism evidence="2 3">
    <name type="scientific">Actinoallomurus oryzae</name>
    <dbReference type="NCBI Taxonomy" id="502180"/>
    <lineage>
        <taxon>Bacteria</taxon>
        <taxon>Bacillati</taxon>
        <taxon>Actinomycetota</taxon>
        <taxon>Actinomycetes</taxon>
        <taxon>Streptosporangiales</taxon>
        <taxon>Thermomonosporaceae</taxon>
        <taxon>Actinoallomurus</taxon>
    </lineage>
</organism>
<dbReference type="InterPro" id="IPR005146">
    <property type="entry name" value="B3/B4_tRNA-bd"/>
</dbReference>